<keyword evidence="9" id="KW-0964">Secreted</keyword>
<sequence>MYASQLMLQCPQGNTNPNLVVPMDPSSPATTDSGHYTNILANRGLFTSDQKLLTNAATVIQVNQNAWNVMLWRSKFVSPMLKMGQLDVLTALEFIEAINSVENSSESLDHYNPAVNSPCWKGAPRLMMLEPRSDAAAKAGSFDSKSSCGYEVQHSDNICEPQKDHASLSKSTGDMYLKPSLKMQHLKVSTVTSEKKHSSETCVVDAGSNRNDPSRYGTSNVPFHGTEDALSSPASVEDASAKLTKLHKADSTPKIDVPMLVNTIHNLSDLLLFHSSNGSFELKEGDREALKDVILNLHRCLSKYSEQKIPTPESLFPQQGTSQYLAQLSEMFELY</sequence>
<dbReference type="GO" id="GO:0046872">
    <property type="term" value="F:metal ion binding"/>
    <property type="evidence" value="ECO:0007669"/>
    <property type="project" value="UniProtKB-UniRule"/>
</dbReference>
<comment type="subcellular location">
    <subcellularLocation>
        <location evidence="9">Secreted</location>
    </subcellularLocation>
</comment>
<accession>A0A2N9EG80</accession>
<comment type="cofactor">
    <cofactor evidence="8 9">
        <name>Ca(2+)</name>
        <dbReference type="ChEBI" id="CHEBI:29108"/>
    </cofactor>
    <text evidence="8 9">Binds 2 calcium ions per subunit.</text>
</comment>
<feature type="binding site" evidence="8">
    <location>
        <position position="32"/>
    </location>
    <ligand>
        <name>Ca(2+)</name>
        <dbReference type="ChEBI" id="CHEBI:29108"/>
        <label>2</label>
    </ligand>
</feature>
<keyword evidence="4 9" id="KW-0349">Heme</keyword>
<feature type="binding site" evidence="8">
    <location>
        <position position="24"/>
    </location>
    <ligand>
        <name>Ca(2+)</name>
        <dbReference type="ChEBI" id="CHEBI:29108"/>
        <label>2</label>
    </ligand>
</feature>
<evidence type="ECO:0000256" key="3">
    <source>
        <dbReference type="ARBA" id="ARBA00022559"/>
    </source>
</evidence>
<evidence type="ECO:0000256" key="8">
    <source>
        <dbReference type="PIRSR" id="PIRSR600823-3"/>
    </source>
</evidence>
<keyword evidence="3 9" id="KW-0575">Peroxidase</keyword>
<name>A0A2N9EG80_FAGSY</name>
<evidence type="ECO:0000256" key="5">
    <source>
        <dbReference type="ARBA" id="ARBA00022723"/>
    </source>
</evidence>
<dbReference type="EC" id="1.11.1.7" evidence="2 9"/>
<dbReference type="SUPFAM" id="SSF48113">
    <property type="entry name" value="Heme-dependent peroxidases"/>
    <property type="match status" value="1"/>
</dbReference>
<dbReference type="InterPro" id="IPR010255">
    <property type="entry name" value="Haem_peroxidase_sf"/>
</dbReference>
<comment type="catalytic activity">
    <reaction evidence="1 9">
        <text>2 a phenolic donor + H2O2 = 2 a phenolic radical donor + 2 H2O</text>
        <dbReference type="Rhea" id="RHEA:56136"/>
        <dbReference type="ChEBI" id="CHEBI:15377"/>
        <dbReference type="ChEBI" id="CHEBI:16240"/>
        <dbReference type="ChEBI" id="CHEBI:139520"/>
        <dbReference type="ChEBI" id="CHEBI:139521"/>
        <dbReference type="EC" id="1.11.1.7"/>
    </reaction>
</comment>
<dbReference type="EMBL" id="OIVN01000075">
    <property type="protein sequence ID" value="SPC73782.1"/>
    <property type="molecule type" value="Genomic_DNA"/>
</dbReference>
<dbReference type="InterPro" id="IPR000823">
    <property type="entry name" value="Peroxidase_pln"/>
</dbReference>
<evidence type="ECO:0000256" key="7">
    <source>
        <dbReference type="ARBA" id="ARBA00023004"/>
    </source>
</evidence>
<dbReference type="GO" id="GO:0140825">
    <property type="term" value="F:lactoperoxidase activity"/>
    <property type="evidence" value="ECO:0007669"/>
    <property type="project" value="UniProtKB-EC"/>
</dbReference>
<comment type="cofactor">
    <cofactor evidence="9">
        <name>heme b</name>
        <dbReference type="ChEBI" id="CHEBI:60344"/>
    </cofactor>
    <text evidence="9">Binds 1 heme b (iron(II)-protoporphyrin IX) group per subunit.</text>
</comment>
<keyword evidence="5 8" id="KW-0479">Metal-binding</keyword>
<evidence type="ECO:0000256" key="2">
    <source>
        <dbReference type="ARBA" id="ARBA00012313"/>
    </source>
</evidence>
<organism evidence="11">
    <name type="scientific">Fagus sylvatica</name>
    <name type="common">Beechnut</name>
    <dbReference type="NCBI Taxonomy" id="28930"/>
    <lineage>
        <taxon>Eukaryota</taxon>
        <taxon>Viridiplantae</taxon>
        <taxon>Streptophyta</taxon>
        <taxon>Embryophyta</taxon>
        <taxon>Tracheophyta</taxon>
        <taxon>Spermatophyta</taxon>
        <taxon>Magnoliopsida</taxon>
        <taxon>eudicotyledons</taxon>
        <taxon>Gunneridae</taxon>
        <taxon>Pentapetalae</taxon>
        <taxon>rosids</taxon>
        <taxon>fabids</taxon>
        <taxon>Fagales</taxon>
        <taxon>Fagaceae</taxon>
        <taxon>Fagus</taxon>
    </lineage>
</organism>
<dbReference type="PANTHER" id="PTHR34361">
    <property type="entry name" value="OS08G0157800 PROTEIN"/>
    <property type="match status" value="1"/>
</dbReference>
<dbReference type="GO" id="GO:0005576">
    <property type="term" value="C:extracellular region"/>
    <property type="evidence" value="ECO:0007669"/>
    <property type="project" value="UniProtKB-SubCell"/>
</dbReference>
<dbReference type="Gene3D" id="1.10.420.10">
    <property type="entry name" value="Peroxidase, domain 2"/>
    <property type="match status" value="1"/>
</dbReference>
<evidence type="ECO:0000256" key="9">
    <source>
        <dbReference type="RuleBase" id="RU362060"/>
    </source>
</evidence>
<reference evidence="11" key="1">
    <citation type="submission" date="2018-02" db="EMBL/GenBank/DDBJ databases">
        <authorList>
            <person name="Cohen D.B."/>
            <person name="Kent A.D."/>
        </authorList>
    </citation>
    <scope>NUCLEOTIDE SEQUENCE</scope>
</reference>
<dbReference type="Pfam" id="PF00141">
    <property type="entry name" value="peroxidase"/>
    <property type="match status" value="1"/>
</dbReference>
<comment type="function">
    <text evidence="9">Removal of H(2)O(2), oxidation of toxic reductants, biosynthesis and degradation of lignin, suberization, auxin catabolism, response to environmental stresses such as wounding, pathogen attack and oxidative stress.</text>
</comment>
<dbReference type="InterPro" id="IPR002016">
    <property type="entry name" value="Haem_peroxidase"/>
</dbReference>
<evidence type="ECO:0000259" key="10">
    <source>
        <dbReference type="PROSITE" id="PS50873"/>
    </source>
</evidence>
<proteinExistence type="inferred from homology"/>
<keyword evidence="6 9" id="KW-0560">Oxidoreductase</keyword>
<dbReference type="AlphaFoldDB" id="A0A2N9EG80"/>
<evidence type="ECO:0000256" key="1">
    <source>
        <dbReference type="ARBA" id="ARBA00000189"/>
    </source>
</evidence>
<evidence type="ECO:0000256" key="4">
    <source>
        <dbReference type="ARBA" id="ARBA00022617"/>
    </source>
</evidence>
<feature type="domain" description="Plant heme peroxidase family profile" evidence="10">
    <location>
        <begin position="1"/>
        <end position="109"/>
    </location>
</feature>
<dbReference type="PROSITE" id="PS50873">
    <property type="entry name" value="PEROXIDASE_4"/>
    <property type="match status" value="1"/>
</dbReference>
<dbReference type="GO" id="GO:0042744">
    <property type="term" value="P:hydrogen peroxide catabolic process"/>
    <property type="evidence" value="ECO:0007669"/>
    <property type="project" value="UniProtKB-KW"/>
</dbReference>
<evidence type="ECO:0000313" key="11">
    <source>
        <dbReference type="EMBL" id="SPC73782.1"/>
    </source>
</evidence>
<evidence type="ECO:0000256" key="6">
    <source>
        <dbReference type="ARBA" id="ARBA00023002"/>
    </source>
</evidence>
<gene>
    <name evidence="11" type="ORF">FSB_LOCUS1664</name>
</gene>
<dbReference type="GO" id="GO:0020037">
    <property type="term" value="F:heme binding"/>
    <property type="evidence" value="ECO:0007669"/>
    <property type="project" value="UniProtKB-UniRule"/>
</dbReference>
<dbReference type="PRINTS" id="PR00461">
    <property type="entry name" value="PLPEROXIDASE"/>
</dbReference>
<dbReference type="GO" id="GO:0006979">
    <property type="term" value="P:response to oxidative stress"/>
    <property type="evidence" value="ECO:0007669"/>
    <property type="project" value="UniProtKB-UniRule"/>
</dbReference>
<protein>
    <recommendedName>
        <fullName evidence="2 9">Peroxidase</fullName>
        <ecNumber evidence="2 9">1.11.1.7</ecNumber>
    </recommendedName>
</protein>
<dbReference type="PANTHER" id="PTHR34361:SF2">
    <property type="entry name" value="OS08G0157800 PROTEIN"/>
    <property type="match status" value="1"/>
</dbReference>
<keyword evidence="8 9" id="KW-0106">Calcium</keyword>
<comment type="similarity">
    <text evidence="9">Belongs to the peroxidase family. Classical plant (class III) peroxidase subfamily.</text>
</comment>
<keyword evidence="9" id="KW-0376">Hydrogen peroxide</keyword>
<keyword evidence="7 9" id="KW-0408">Iron</keyword>